<name>A0A1N6ZSX5_9FLAO</name>
<sequence>MILGLFVVNLTNSKAIILVNKVKGVRIIIKLKLMFYGIVSSKYGLHKLFFPYCSPNISKLFFLCKVALSVKIFYYYVKNTQ</sequence>
<dbReference type="Proteomes" id="UP000186953">
    <property type="component" value="Unassembled WGS sequence"/>
</dbReference>
<organism evidence="1 2">
    <name type="scientific">Maribacter ulvicola</name>
    <dbReference type="NCBI Taxonomy" id="228959"/>
    <lineage>
        <taxon>Bacteria</taxon>
        <taxon>Pseudomonadati</taxon>
        <taxon>Bacteroidota</taxon>
        <taxon>Flavobacteriia</taxon>
        <taxon>Flavobacteriales</taxon>
        <taxon>Flavobacteriaceae</taxon>
        <taxon>Maribacter</taxon>
    </lineage>
</organism>
<proteinExistence type="predicted"/>
<evidence type="ECO:0000313" key="2">
    <source>
        <dbReference type="Proteomes" id="UP000186953"/>
    </source>
</evidence>
<gene>
    <name evidence="1" type="ORF">SAMN05421797_109109</name>
</gene>
<keyword evidence="2" id="KW-1185">Reference proteome</keyword>
<reference evidence="2" key="1">
    <citation type="submission" date="2017-01" db="EMBL/GenBank/DDBJ databases">
        <authorList>
            <person name="Varghese N."/>
            <person name="Submissions S."/>
        </authorList>
    </citation>
    <scope>NUCLEOTIDE SEQUENCE [LARGE SCALE GENOMIC DNA]</scope>
    <source>
        <strain evidence="2">DSM 15366</strain>
    </source>
</reference>
<dbReference type="EMBL" id="FTMA01000009">
    <property type="protein sequence ID" value="SIR29919.1"/>
    <property type="molecule type" value="Genomic_DNA"/>
</dbReference>
<evidence type="ECO:0000313" key="1">
    <source>
        <dbReference type="EMBL" id="SIR29919.1"/>
    </source>
</evidence>
<dbReference type="STRING" id="228959.SAMN05421797_109109"/>
<dbReference type="AlphaFoldDB" id="A0A1N6ZSX5"/>
<protein>
    <submittedName>
        <fullName evidence="1">Uncharacterized protein</fullName>
    </submittedName>
</protein>
<accession>A0A1N6ZSX5</accession>